<evidence type="ECO:0000313" key="1">
    <source>
        <dbReference type="EMBL" id="KKL04757.1"/>
    </source>
</evidence>
<dbReference type="EMBL" id="LAZR01044396">
    <property type="protein sequence ID" value="KKL04757.1"/>
    <property type="molecule type" value="Genomic_DNA"/>
</dbReference>
<gene>
    <name evidence="1" type="ORF">LCGC14_2612880</name>
</gene>
<accession>A0A0F9AT21</accession>
<feature type="non-terminal residue" evidence="1">
    <location>
        <position position="1"/>
    </location>
</feature>
<name>A0A0F9AT21_9ZZZZ</name>
<comment type="caution">
    <text evidence="1">The sequence shown here is derived from an EMBL/GenBank/DDBJ whole genome shotgun (WGS) entry which is preliminary data.</text>
</comment>
<proteinExistence type="predicted"/>
<organism evidence="1">
    <name type="scientific">marine sediment metagenome</name>
    <dbReference type="NCBI Taxonomy" id="412755"/>
    <lineage>
        <taxon>unclassified sequences</taxon>
        <taxon>metagenomes</taxon>
        <taxon>ecological metagenomes</taxon>
    </lineage>
</organism>
<protein>
    <submittedName>
        <fullName evidence="1">Uncharacterized protein</fullName>
    </submittedName>
</protein>
<reference evidence="1" key="1">
    <citation type="journal article" date="2015" name="Nature">
        <title>Complex archaea that bridge the gap between prokaryotes and eukaryotes.</title>
        <authorList>
            <person name="Spang A."/>
            <person name="Saw J.H."/>
            <person name="Jorgensen S.L."/>
            <person name="Zaremba-Niedzwiedzka K."/>
            <person name="Martijn J."/>
            <person name="Lind A.E."/>
            <person name="van Eijk R."/>
            <person name="Schleper C."/>
            <person name="Guy L."/>
            <person name="Ettema T.J."/>
        </authorList>
    </citation>
    <scope>NUCLEOTIDE SEQUENCE</scope>
</reference>
<sequence length="56" mass="6489">EKDLREVWRLLDEHGQMEMAMMLDMNSHHGISDPKWAKAHASRRSEIVGDDEQALS</sequence>
<dbReference type="AlphaFoldDB" id="A0A0F9AT21"/>